<dbReference type="AlphaFoldDB" id="A0AAV3UP55"/>
<dbReference type="SUPFAM" id="SSF51735">
    <property type="entry name" value="NAD(P)-binding Rossmann-fold domains"/>
    <property type="match status" value="1"/>
</dbReference>
<name>A0AAV3UP55_9EURY</name>
<feature type="domain" description="D-isomer specific 2-hydroxyacid dehydrogenase NAD-binding" evidence="4">
    <location>
        <begin position="3"/>
        <end position="110"/>
    </location>
</feature>
<protein>
    <recommendedName>
        <fullName evidence="4">D-isomer specific 2-hydroxyacid dehydrogenase NAD-binding domain-containing protein</fullName>
    </recommendedName>
</protein>
<organism evidence="5 6">
    <name type="scientific">Haladaptatus pallidirubidus</name>
    <dbReference type="NCBI Taxonomy" id="1008152"/>
    <lineage>
        <taxon>Archaea</taxon>
        <taxon>Methanobacteriati</taxon>
        <taxon>Methanobacteriota</taxon>
        <taxon>Stenosarchaea group</taxon>
        <taxon>Halobacteria</taxon>
        <taxon>Halobacteriales</taxon>
        <taxon>Haladaptataceae</taxon>
        <taxon>Haladaptatus</taxon>
    </lineage>
</organism>
<proteinExistence type="inferred from homology"/>
<dbReference type="GO" id="GO:0016491">
    <property type="term" value="F:oxidoreductase activity"/>
    <property type="evidence" value="ECO:0007669"/>
    <property type="project" value="UniProtKB-KW"/>
</dbReference>
<evidence type="ECO:0000256" key="3">
    <source>
        <dbReference type="ARBA" id="ARBA00023027"/>
    </source>
</evidence>
<evidence type="ECO:0000313" key="6">
    <source>
        <dbReference type="Proteomes" id="UP001501729"/>
    </source>
</evidence>
<evidence type="ECO:0000256" key="2">
    <source>
        <dbReference type="ARBA" id="ARBA00023002"/>
    </source>
</evidence>
<dbReference type="GO" id="GO:0051287">
    <property type="term" value="F:NAD binding"/>
    <property type="evidence" value="ECO:0007669"/>
    <property type="project" value="InterPro"/>
</dbReference>
<keyword evidence="3" id="KW-0520">NAD</keyword>
<gene>
    <name evidence="5" type="ORF">GCM10025751_48070</name>
</gene>
<dbReference type="Gene3D" id="3.40.50.720">
    <property type="entry name" value="NAD(P)-binding Rossmann-like Domain"/>
    <property type="match status" value="2"/>
</dbReference>
<dbReference type="EMBL" id="BAABKX010000019">
    <property type="protein sequence ID" value="GAA5061595.1"/>
    <property type="molecule type" value="Genomic_DNA"/>
</dbReference>
<evidence type="ECO:0000256" key="1">
    <source>
        <dbReference type="ARBA" id="ARBA00005854"/>
    </source>
</evidence>
<dbReference type="InterPro" id="IPR036291">
    <property type="entry name" value="NAD(P)-bd_dom_sf"/>
</dbReference>
<dbReference type="PANTHER" id="PTHR43761:SF1">
    <property type="entry name" value="D-ISOMER SPECIFIC 2-HYDROXYACID DEHYDROGENASE CATALYTIC DOMAIN-CONTAINING PROTEIN-RELATED"/>
    <property type="match status" value="1"/>
</dbReference>
<reference evidence="5 6" key="1">
    <citation type="journal article" date="2019" name="Int. J. Syst. Evol. Microbiol.">
        <title>The Global Catalogue of Microorganisms (GCM) 10K type strain sequencing project: providing services to taxonomists for standard genome sequencing and annotation.</title>
        <authorList>
            <consortium name="The Broad Institute Genomics Platform"/>
            <consortium name="The Broad Institute Genome Sequencing Center for Infectious Disease"/>
            <person name="Wu L."/>
            <person name="Ma J."/>
        </authorList>
    </citation>
    <scope>NUCLEOTIDE SEQUENCE [LARGE SCALE GENOMIC DNA]</scope>
    <source>
        <strain evidence="5 6">JCM 17504</strain>
    </source>
</reference>
<evidence type="ECO:0000313" key="5">
    <source>
        <dbReference type="EMBL" id="GAA5061595.1"/>
    </source>
</evidence>
<dbReference type="Proteomes" id="UP001501729">
    <property type="component" value="Unassembled WGS sequence"/>
</dbReference>
<keyword evidence="6" id="KW-1185">Reference proteome</keyword>
<dbReference type="Pfam" id="PF02826">
    <property type="entry name" value="2-Hacid_dh_C"/>
    <property type="match status" value="1"/>
</dbReference>
<comment type="similarity">
    <text evidence="1">Belongs to the D-isomer specific 2-hydroxyacid dehydrogenase family.</text>
</comment>
<dbReference type="InterPro" id="IPR029753">
    <property type="entry name" value="D-isomer_DH_CS"/>
</dbReference>
<comment type="caution">
    <text evidence="5">The sequence shown here is derived from an EMBL/GenBank/DDBJ whole genome shotgun (WGS) entry which is preliminary data.</text>
</comment>
<dbReference type="InterPro" id="IPR050418">
    <property type="entry name" value="D-iso_2-hydroxyacid_DH_PdxB"/>
</dbReference>
<sequence>MESVGVSKTTFEDLIEKAAVVSLHTPLTEETTNLIDTNSFGRFRSNAVLLNVARGELVDEETLSEALKRGEVGDTGLDVFQYEPADQSDELMFDSPLCSLDNVILTPRVAWYSKQADEERRRKAARDVKRVLQGGIAKARGQRPV</sequence>
<accession>A0AAV3UP55</accession>
<keyword evidence="2" id="KW-0560">Oxidoreductase</keyword>
<dbReference type="PROSITE" id="PS00671">
    <property type="entry name" value="D_2_HYDROXYACID_DH_3"/>
    <property type="match status" value="1"/>
</dbReference>
<dbReference type="PANTHER" id="PTHR43761">
    <property type="entry name" value="D-ISOMER SPECIFIC 2-HYDROXYACID DEHYDROGENASE FAMILY PROTEIN (AFU_ORTHOLOGUE AFUA_1G13630)"/>
    <property type="match status" value="1"/>
</dbReference>
<evidence type="ECO:0000259" key="4">
    <source>
        <dbReference type="Pfam" id="PF02826"/>
    </source>
</evidence>
<dbReference type="InterPro" id="IPR006140">
    <property type="entry name" value="D-isomer_DH_NAD-bd"/>
</dbReference>